<feature type="transmembrane region" description="Helical" evidence="1">
    <location>
        <begin position="456"/>
        <end position="477"/>
    </location>
</feature>
<proteinExistence type="predicted"/>
<feature type="transmembrane region" description="Helical" evidence="1">
    <location>
        <begin position="286"/>
        <end position="307"/>
    </location>
</feature>
<feature type="transmembrane region" description="Helical" evidence="1">
    <location>
        <begin position="328"/>
        <end position="348"/>
    </location>
</feature>
<dbReference type="EMBL" id="WJKJ01000121">
    <property type="protein sequence ID" value="MBD3364326.1"/>
    <property type="molecule type" value="Genomic_DNA"/>
</dbReference>
<dbReference type="GO" id="GO:0015813">
    <property type="term" value="P:L-glutamate transmembrane transport"/>
    <property type="evidence" value="ECO:0007669"/>
    <property type="project" value="InterPro"/>
</dbReference>
<sequence>MQPWNLVIHVGYLVIFFILARIIRKSIPGFTKLRIPDAILAGLMALGAKYAINPLAEVTSGVLALPQMNTDTLAGIVYHLLAIGFISLSLKRDDRKGRGRTAISAGFYNVISYCIQGVVGLGATLILTKTFFPDLFPGFGFLLPFGFAQGPMAGTMAGEWFDTLAKSGLLPFPDRVTALSVGFSFSTIGFLWACFVGVPLMNLLVRRRRRRKEPEPGFAPPPPVPEIEKTREGKPDIEGHFVDRITTQIVLIAGCYLLTYLILRTFDWSIHALLAPASGEGGMVDTVVGIFWGIQFVFGAVIATFVGKIVHKLEDRKVIKFPVTDNKLLQHVGGTAIDFMIAASIAAIDLSVLQAYIVPILVITTAGGLVTIFYTWFTVRKVWPKTYVEHFVGFFGDHTGTVATGLALLRGVDPHFQTSAASDLVYGSAIALPLAFPLILMAGLPLEGFRTGNPKLYLIALALPAGYAALIFLIWFIRPVFRYLTKFSQEK</sequence>
<evidence type="ECO:0008006" key="4">
    <source>
        <dbReference type="Google" id="ProtNLM"/>
    </source>
</evidence>
<feature type="transmembrane region" description="Helical" evidence="1">
    <location>
        <begin position="249"/>
        <end position="266"/>
    </location>
</feature>
<keyword evidence="1" id="KW-0812">Transmembrane</keyword>
<protein>
    <recommendedName>
        <fullName evidence="4">Sodium:glutamate symporter</fullName>
    </recommendedName>
</protein>
<evidence type="ECO:0000256" key="1">
    <source>
        <dbReference type="SAM" id="Phobius"/>
    </source>
</evidence>
<name>A0A9D5KAM6_UNCW3</name>
<dbReference type="AlphaFoldDB" id="A0A9D5KAM6"/>
<feature type="transmembrane region" description="Helical" evidence="1">
    <location>
        <begin position="354"/>
        <end position="379"/>
    </location>
</feature>
<dbReference type="GO" id="GO:0016020">
    <property type="term" value="C:membrane"/>
    <property type="evidence" value="ECO:0007669"/>
    <property type="project" value="InterPro"/>
</dbReference>
<gene>
    <name evidence="2" type="ORF">GF359_03830</name>
</gene>
<evidence type="ECO:0000313" key="3">
    <source>
        <dbReference type="Proteomes" id="UP000630660"/>
    </source>
</evidence>
<feature type="transmembrane region" description="Helical" evidence="1">
    <location>
        <begin position="102"/>
        <end position="127"/>
    </location>
</feature>
<dbReference type="GO" id="GO:0015501">
    <property type="term" value="F:glutamate:sodium symporter activity"/>
    <property type="evidence" value="ECO:0007669"/>
    <property type="project" value="InterPro"/>
</dbReference>
<feature type="transmembrane region" description="Helical" evidence="1">
    <location>
        <begin position="72"/>
        <end position="90"/>
    </location>
</feature>
<dbReference type="InterPro" id="IPR004445">
    <property type="entry name" value="GltS"/>
</dbReference>
<keyword evidence="1" id="KW-1133">Transmembrane helix</keyword>
<reference evidence="2" key="1">
    <citation type="submission" date="2019-11" db="EMBL/GenBank/DDBJ databases">
        <title>Microbial mats filling the niche in hypersaline microbial mats.</title>
        <authorList>
            <person name="Wong H.L."/>
            <person name="Macleod F.I."/>
            <person name="White R.A. III"/>
            <person name="Burns B.P."/>
        </authorList>
    </citation>
    <scope>NUCLEOTIDE SEQUENCE</scope>
    <source>
        <strain evidence="2">Bin_327</strain>
    </source>
</reference>
<feature type="transmembrane region" description="Helical" evidence="1">
    <location>
        <begin position="424"/>
        <end position="444"/>
    </location>
</feature>
<evidence type="ECO:0000313" key="2">
    <source>
        <dbReference type="EMBL" id="MBD3364326.1"/>
    </source>
</evidence>
<dbReference type="PANTHER" id="PTHR36178:SF1">
    <property type="entry name" value="SODIUM_GLUTAMATE SYMPORTER"/>
    <property type="match status" value="1"/>
</dbReference>
<accession>A0A9D5KAM6</accession>
<organism evidence="2 3">
    <name type="scientific">candidate division WOR-3 bacterium</name>
    <dbReference type="NCBI Taxonomy" id="2052148"/>
    <lineage>
        <taxon>Bacteria</taxon>
        <taxon>Bacteria division WOR-3</taxon>
    </lineage>
</organism>
<feature type="transmembrane region" description="Helical" evidence="1">
    <location>
        <begin position="178"/>
        <end position="205"/>
    </location>
</feature>
<dbReference type="Proteomes" id="UP000630660">
    <property type="component" value="Unassembled WGS sequence"/>
</dbReference>
<keyword evidence="1" id="KW-0472">Membrane</keyword>
<dbReference type="PANTHER" id="PTHR36178">
    <property type="entry name" value="SLR0625 PROTEIN"/>
    <property type="match status" value="1"/>
</dbReference>
<comment type="caution">
    <text evidence="2">The sequence shown here is derived from an EMBL/GenBank/DDBJ whole genome shotgun (WGS) entry which is preliminary data.</text>
</comment>
<feature type="transmembrane region" description="Helical" evidence="1">
    <location>
        <begin position="6"/>
        <end position="23"/>
    </location>
</feature>
<feature type="transmembrane region" description="Helical" evidence="1">
    <location>
        <begin position="35"/>
        <end position="52"/>
    </location>
</feature>